<comment type="caution">
    <text evidence="2">The sequence shown here is derived from an EMBL/GenBank/DDBJ whole genome shotgun (WGS) entry which is preliminary data.</text>
</comment>
<evidence type="ECO:0000313" key="3">
    <source>
        <dbReference type="Proteomes" id="UP001159427"/>
    </source>
</evidence>
<dbReference type="EMBL" id="CALNXI010000253">
    <property type="protein sequence ID" value="CAH3023264.1"/>
    <property type="molecule type" value="Genomic_DNA"/>
</dbReference>
<reference evidence="2 3" key="1">
    <citation type="submission" date="2022-05" db="EMBL/GenBank/DDBJ databases">
        <authorList>
            <consortium name="Genoscope - CEA"/>
            <person name="William W."/>
        </authorList>
    </citation>
    <scope>NUCLEOTIDE SEQUENCE [LARGE SCALE GENOMIC DNA]</scope>
</reference>
<gene>
    <name evidence="2" type="ORF">PEVE_00018706</name>
</gene>
<organism evidence="2 3">
    <name type="scientific">Porites evermanni</name>
    <dbReference type="NCBI Taxonomy" id="104178"/>
    <lineage>
        <taxon>Eukaryota</taxon>
        <taxon>Metazoa</taxon>
        <taxon>Cnidaria</taxon>
        <taxon>Anthozoa</taxon>
        <taxon>Hexacorallia</taxon>
        <taxon>Scleractinia</taxon>
        <taxon>Fungiina</taxon>
        <taxon>Poritidae</taxon>
        <taxon>Porites</taxon>
    </lineage>
</organism>
<keyword evidence="3" id="KW-1185">Reference proteome</keyword>
<evidence type="ECO:0000256" key="1">
    <source>
        <dbReference type="SAM" id="SignalP"/>
    </source>
</evidence>
<proteinExistence type="predicted"/>
<keyword evidence="1" id="KW-0732">Signal</keyword>
<name>A0ABN8M5N4_9CNID</name>
<protein>
    <submittedName>
        <fullName evidence="2">Uncharacterized protein</fullName>
    </submittedName>
</protein>
<accession>A0ABN8M5N4</accession>
<feature type="signal peptide" evidence="1">
    <location>
        <begin position="1"/>
        <end position="24"/>
    </location>
</feature>
<sequence>MEKRSLRLVLALVTIFISLPLLLAKPNNKNNGDCPKPRGKDCTTEEDREIMRCCLEKYKKGFDDLRGQGSPLPGQDPPTCQTDLDLAECLSKSKCYAGVNNALRLLILNQLVFTKRVRICQQKNFTHLLEEVEKEHLTGLSDIKKMESLPYEKCAQDVYLECGREFREVLQSYPDGFRPSELCFVFVHEGNCNTREAQKRNCTESAVLNRFKLNSFKAAGVVLPALCSLPDKAKRGH</sequence>
<dbReference type="Proteomes" id="UP001159427">
    <property type="component" value="Unassembled WGS sequence"/>
</dbReference>
<evidence type="ECO:0000313" key="2">
    <source>
        <dbReference type="EMBL" id="CAH3023264.1"/>
    </source>
</evidence>
<feature type="chain" id="PRO_5047438768" evidence="1">
    <location>
        <begin position="25"/>
        <end position="237"/>
    </location>
</feature>